<gene>
    <name evidence="1" type="ORF">NPIL_8851</name>
</gene>
<organism evidence="1 2">
    <name type="scientific">Nephila pilipes</name>
    <name type="common">Giant wood spider</name>
    <name type="synonym">Nephila maculata</name>
    <dbReference type="NCBI Taxonomy" id="299642"/>
    <lineage>
        <taxon>Eukaryota</taxon>
        <taxon>Metazoa</taxon>
        <taxon>Ecdysozoa</taxon>
        <taxon>Arthropoda</taxon>
        <taxon>Chelicerata</taxon>
        <taxon>Arachnida</taxon>
        <taxon>Araneae</taxon>
        <taxon>Araneomorphae</taxon>
        <taxon>Entelegynae</taxon>
        <taxon>Araneoidea</taxon>
        <taxon>Nephilidae</taxon>
        <taxon>Nephila</taxon>
    </lineage>
</organism>
<evidence type="ECO:0000313" key="1">
    <source>
        <dbReference type="EMBL" id="GFU45749.1"/>
    </source>
</evidence>
<comment type="caution">
    <text evidence="1">The sequence shown here is derived from an EMBL/GenBank/DDBJ whole genome shotgun (WGS) entry which is preliminary data.</text>
</comment>
<evidence type="ECO:0000313" key="2">
    <source>
        <dbReference type="Proteomes" id="UP000887013"/>
    </source>
</evidence>
<name>A0A8X6UKX1_NEPPI</name>
<accession>A0A8X6UKX1</accession>
<keyword evidence="2" id="KW-1185">Reference proteome</keyword>
<sequence>MRHDTKDVQKPDFLPDTGCRPCQKQRCPTLLGSYRKFDELAIIRLCIGRCCVCVWYRDGSCKGVFCGSIITEDIGKGFE</sequence>
<dbReference type="AlphaFoldDB" id="A0A8X6UKX1"/>
<dbReference type="Proteomes" id="UP000887013">
    <property type="component" value="Unassembled WGS sequence"/>
</dbReference>
<dbReference type="OrthoDB" id="10382591at2759"/>
<reference evidence="1" key="1">
    <citation type="submission" date="2020-08" db="EMBL/GenBank/DDBJ databases">
        <title>Multicomponent nature underlies the extraordinary mechanical properties of spider dragline silk.</title>
        <authorList>
            <person name="Kono N."/>
            <person name="Nakamura H."/>
            <person name="Mori M."/>
            <person name="Yoshida Y."/>
            <person name="Ohtoshi R."/>
            <person name="Malay A.D."/>
            <person name="Moran D.A.P."/>
            <person name="Tomita M."/>
            <person name="Numata K."/>
            <person name="Arakawa K."/>
        </authorList>
    </citation>
    <scope>NUCLEOTIDE SEQUENCE</scope>
</reference>
<dbReference type="EMBL" id="BMAW01086037">
    <property type="protein sequence ID" value="GFU45749.1"/>
    <property type="molecule type" value="Genomic_DNA"/>
</dbReference>
<proteinExistence type="predicted"/>
<protein>
    <submittedName>
        <fullName evidence="1">Uncharacterized protein</fullName>
    </submittedName>
</protein>